<dbReference type="InterPro" id="IPR011553">
    <property type="entry name" value="Sec62_asco"/>
</dbReference>
<dbReference type="OrthoDB" id="200187at2759"/>
<dbReference type="EMBL" id="CAKXYY010000003">
    <property type="protein sequence ID" value="CAH2351435.1"/>
    <property type="molecule type" value="Genomic_DNA"/>
</dbReference>
<evidence type="ECO:0000256" key="6">
    <source>
        <dbReference type="ARBA" id="ARBA00022824"/>
    </source>
</evidence>
<comment type="subcellular location">
    <subcellularLocation>
        <location evidence="1">Endoplasmic reticulum membrane</location>
        <topology evidence="1">Multi-pass membrane protein</topology>
    </subcellularLocation>
</comment>
<evidence type="ECO:0000313" key="13">
    <source>
        <dbReference type="EMBL" id="CAH2351435.1"/>
    </source>
</evidence>
<evidence type="ECO:0000256" key="5">
    <source>
        <dbReference type="ARBA" id="ARBA00022692"/>
    </source>
</evidence>
<sequence length="303" mass="33542">MNQSIPGIQGGVPQAPGGGPGQGMQVPISGQKSPVAINIANFLRDHPILKQRTGLLNNKEDIEFFRFKRYIRALTSEEYKKKQINTKNGLPPIKGEQEAAKLFIMLIQSQMIIPVTKLHYQEIKQTNRSWKPNKAKPTLVPSNKANLEPDSYFAWTYTKPNPFMLLYGVLTIVGIFAVILFPLWPNFMKRGVWYLSMGCLGLIGLFFGIAIIRLIIYVVTLVALPRAFWLYPNLFEDCGVLESFQPLYGWEEPKKTKKGKKKASGTPAVAGSGSAGSATTSGSDAQGGSAPVKRKVILEEVEE</sequence>
<dbReference type="Pfam" id="PF03839">
    <property type="entry name" value="Sec62"/>
    <property type="match status" value="1"/>
</dbReference>
<organism evidence="13 14">
    <name type="scientific">[Candida] railenensis</name>
    <dbReference type="NCBI Taxonomy" id="45579"/>
    <lineage>
        <taxon>Eukaryota</taxon>
        <taxon>Fungi</taxon>
        <taxon>Dikarya</taxon>
        <taxon>Ascomycota</taxon>
        <taxon>Saccharomycotina</taxon>
        <taxon>Pichiomycetes</taxon>
        <taxon>Debaryomycetaceae</taxon>
        <taxon>Kurtzmaniella</taxon>
    </lineage>
</organism>
<dbReference type="GO" id="GO:0005789">
    <property type="term" value="C:endoplasmic reticulum membrane"/>
    <property type="evidence" value="ECO:0007669"/>
    <property type="project" value="UniProtKB-SubCell"/>
</dbReference>
<keyword evidence="8 12" id="KW-1133">Transmembrane helix</keyword>
<dbReference type="PANTHER" id="PTHR12443">
    <property type="entry name" value="TRANSLOCATION PROTEIN SEC62"/>
    <property type="match status" value="1"/>
</dbReference>
<comment type="caution">
    <text evidence="13">The sequence shown here is derived from an EMBL/GenBank/DDBJ whole genome shotgun (WGS) entry which is preliminary data.</text>
</comment>
<keyword evidence="14" id="KW-1185">Reference proteome</keyword>
<evidence type="ECO:0000256" key="1">
    <source>
        <dbReference type="ARBA" id="ARBA00004477"/>
    </source>
</evidence>
<protein>
    <recommendedName>
        <fullName evidence="3">Translocation protein SEC62</fullName>
    </recommendedName>
</protein>
<keyword evidence="9" id="KW-0811">Translocation</keyword>
<evidence type="ECO:0000256" key="11">
    <source>
        <dbReference type="SAM" id="MobiDB-lite"/>
    </source>
</evidence>
<gene>
    <name evidence="13" type="ORF">CLIB1423_03S06238</name>
</gene>
<feature type="compositionally biased region" description="Low complexity" evidence="11">
    <location>
        <begin position="1"/>
        <end position="15"/>
    </location>
</feature>
<dbReference type="NCBIfam" id="TIGR00869">
    <property type="entry name" value="sec62"/>
    <property type="match status" value="1"/>
</dbReference>
<evidence type="ECO:0000256" key="3">
    <source>
        <dbReference type="ARBA" id="ARBA00021257"/>
    </source>
</evidence>
<accession>A0A9P0QMS4</accession>
<feature type="transmembrane region" description="Helical" evidence="12">
    <location>
        <begin position="191"/>
        <end position="224"/>
    </location>
</feature>
<feature type="transmembrane region" description="Helical" evidence="12">
    <location>
        <begin position="165"/>
        <end position="185"/>
    </location>
</feature>
<evidence type="ECO:0000256" key="7">
    <source>
        <dbReference type="ARBA" id="ARBA00022927"/>
    </source>
</evidence>
<comment type="similarity">
    <text evidence="2">Belongs to the SEC62 family.</text>
</comment>
<evidence type="ECO:0000256" key="10">
    <source>
        <dbReference type="ARBA" id="ARBA00023136"/>
    </source>
</evidence>
<keyword evidence="10 12" id="KW-0472">Membrane</keyword>
<name>A0A9P0QMS4_9ASCO</name>
<dbReference type="GO" id="GO:0031204">
    <property type="term" value="P:post-translational protein targeting to membrane, translocation"/>
    <property type="evidence" value="ECO:0007669"/>
    <property type="project" value="TreeGrafter"/>
</dbReference>
<evidence type="ECO:0000256" key="2">
    <source>
        <dbReference type="ARBA" id="ARBA00010604"/>
    </source>
</evidence>
<dbReference type="AlphaFoldDB" id="A0A9P0QMS4"/>
<evidence type="ECO:0000256" key="9">
    <source>
        <dbReference type="ARBA" id="ARBA00023010"/>
    </source>
</evidence>
<evidence type="ECO:0000256" key="4">
    <source>
        <dbReference type="ARBA" id="ARBA00022448"/>
    </source>
</evidence>
<evidence type="ECO:0000256" key="8">
    <source>
        <dbReference type="ARBA" id="ARBA00022989"/>
    </source>
</evidence>
<keyword evidence="7" id="KW-0653">Protein transport</keyword>
<keyword evidence="4" id="KW-0813">Transport</keyword>
<evidence type="ECO:0000256" key="12">
    <source>
        <dbReference type="SAM" id="Phobius"/>
    </source>
</evidence>
<evidence type="ECO:0000313" key="14">
    <source>
        <dbReference type="Proteomes" id="UP000837801"/>
    </source>
</evidence>
<dbReference type="PANTHER" id="PTHR12443:SF9">
    <property type="entry name" value="TRANSLOCATION PROTEIN SEC62"/>
    <property type="match status" value="1"/>
</dbReference>
<feature type="compositionally biased region" description="Low complexity" evidence="11">
    <location>
        <begin position="264"/>
        <end position="290"/>
    </location>
</feature>
<dbReference type="Proteomes" id="UP000837801">
    <property type="component" value="Unassembled WGS sequence"/>
</dbReference>
<keyword evidence="6" id="KW-0256">Endoplasmic reticulum</keyword>
<feature type="region of interest" description="Disordered" evidence="11">
    <location>
        <begin position="1"/>
        <end position="28"/>
    </location>
</feature>
<proteinExistence type="inferred from homology"/>
<keyword evidence="5 12" id="KW-0812">Transmembrane</keyword>
<feature type="region of interest" description="Disordered" evidence="11">
    <location>
        <begin position="253"/>
        <end position="303"/>
    </location>
</feature>
<dbReference type="InterPro" id="IPR004728">
    <property type="entry name" value="Sec62"/>
</dbReference>
<reference evidence="13" key="1">
    <citation type="submission" date="2022-03" db="EMBL/GenBank/DDBJ databases">
        <authorList>
            <person name="Legras J.-L."/>
            <person name="Devillers H."/>
            <person name="Grondin C."/>
        </authorList>
    </citation>
    <scope>NUCLEOTIDE SEQUENCE</scope>
    <source>
        <strain evidence="13">CLIB 1423</strain>
    </source>
</reference>